<dbReference type="KEGG" id="trb:HB776_05550"/>
<dbReference type="RefSeq" id="WP_184515873.1">
    <property type="nucleotide sequence ID" value="NZ_CP050292.1"/>
</dbReference>
<dbReference type="AlphaFoldDB" id="A0A7G6TVH4"/>
<evidence type="ECO:0000313" key="2">
    <source>
        <dbReference type="Proteomes" id="UP000515291"/>
    </source>
</evidence>
<accession>A0A7G6TVH4</accession>
<evidence type="ECO:0000313" key="1">
    <source>
        <dbReference type="EMBL" id="QND70756.1"/>
    </source>
</evidence>
<sequence length="111" mass="11779">MTLKPSVIRDVVADSPSIKKAIGPKLAKQFSANPKVAKYAFILKFPDGVVTGRAVSHALGKLPIPRGPTLLAGEDFTVEATEVAKAQACDVVSVREFGWTDAAYAAIRIGR</sequence>
<organism evidence="1 2">
    <name type="scientific">Tardiphaga robiniae</name>
    <dbReference type="NCBI Taxonomy" id="943830"/>
    <lineage>
        <taxon>Bacteria</taxon>
        <taxon>Pseudomonadati</taxon>
        <taxon>Pseudomonadota</taxon>
        <taxon>Alphaproteobacteria</taxon>
        <taxon>Hyphomicrobiales</taxon>
        <taxon>Nitrobacteraceae</taxon>
        <taxon>Tardiphaga</taxon>
    </lineage>
</organism>
<gene>
    <name evidence="1" type="ORF">HB776_05550</name>
</gene>
<name>A0A7G6TVH4_9BRAD</name>
<dbReference type="Proteomes" id="UP000515291">
    <property type="component" value="Chromosome"/>
</dbReference>
<proteinExistence type="predicted"/>
<reference evidence="2" key="1">
    <citation type="journal article" date="2020" name="Mol. Plant Microbe">
        <title>Rhizobial microsymbionts of the narrowly endemic Oxytropis species growing in Kamchatka are characterized by significant genetic diversity and possess a set of genes that are associated with T3SS and T6SS secretion systems and can affect the development of symbiosis.</title>
        <authorList>
            <person name="Safronova V."/>
            <person name="Guro P."/>
            <person name="Sazanova A."/>
            <person name="Kuznetsova I."/>
            <person name="Belimov A."/>
            <person name="Yakubov V."/>
            <person name="Chirak E."/>
            <person name="Afonin A."/>
            <person name="Gogolev Y."/>
            <person name="Andronov E."/>
            <person name="Tikhonovich I."/>
        </authorList>
    </citation>
    <scope>NUCLEOTIDE SEQUENCE [LARGE SCALE GENOMIC DNA]</scope>
    <source>
        <strain evidence="2">581</strain>
    </source>
</reference>
<protein>
    <submittedName>
        <fullName evidence="1">Uncharacterized protein</fullName>
    </submittedName>
</protein>
<dbReference type="EMBL" id="CP050292">
    <property type="protein sequence ID" value="QND70756.1"/>
    <property type="molecule type" value="Genomic_DNA"/>
</dbReference>